<evidence type="ECO:0000313" key="3">
    <source>
        <dbReference type="EMBL" id="QJH95545.1"/>
    </source>
</evidence>
<organism evidence="1">
    <name type="scientific">viral metagenome</name>
    <dbReference type="NCBI Taxonomy" id="1070528"/>
    <lineage>
        <taxon>unclassified sequences</taxon>
        <taxon>metagenomes</taxon>
        <taxon>organismal metagenomes</taxon>
    </lineage>
</organism>
<dbReference type="EMBL" id="MT144127">
    <property type="protein sequence ID" value="QJA49251.1"/>
    <property type="molecule type" value="Genomic_DNA"/>
</dbReference>
<evidence type="ECO:0000313" key="1">
    <source>
        <dbReference type="EMBL" id="QJA49251.1"/>
    </source>
</evidence>
<name>A0A6H1ZPA2_9ZZZZ</name>
<evidence type="ECO:0000313" key="4">
    <source>
        <dbReference type="EMBL" id="QJI05028.1"/>
    </source>
</evidence>
<dbReference type="EMBL" id="MT144622">
    <property type="protein sequence ID" value="QJH95545.1"/>
    <property type="molecule type" value="Genomic_DNA"/>
</dbReference>
<dbReference type="EMBL" id="MT141578">
    <property type="protein sequence ID" value="QJA67970.1"/>
    <property type="molecule type" value="Genomic_DNA"/>
</dbReference>
<gene>
    <name evidence="4" type="ORF">MM415A00131_0046</name>
    <name evidence="2" type="ORF">MM415B00138_0020</name>
    <name evidence="1" type="ORF">TM448A01279_0004</name>
    <name evidence="3" type="ORF">TM448B00456_0026</name>
</gene>
<reference evidence="1" key="1">
    <citation type="submission" date="2020-03" db="EMBL/GenBank/DDBJ databases">
        <title>The deep terrestrial virosphere.</title>
        <authorList>
            <person name="Holmfeldt K."/>
            <person name="Nilsson E."/>
            <person name="Simone D."/>
            <person name="Lopez-Fernandez M."/>
            <person name="Wu X."/>
            <person name="de Brujin I."/>
            <person name="Lundin D."/>
            <person name="Andersson A."/>
            <person name="Bertilsson S."/>
            <person name="Dopson M."/>
        </authorList>
    </citation>
    <scope>NUCLEOTIDE SEQUENCE</scope>
    <source>
        <strain evidence="4">MM415A00131</strain>
        <strain evidence="2">MM415B00138</strain>
        <strain evidence="1">TM448A01279</strain>
        <strain evidence="3">TM448B00456</strain>
    </source>
</reference>
<protein>
    <submittedName>
        <fullName evidence="1">Uncharacterized protein</fullName>
    </submittedName>
</protein>
<proteinExistence type="predicted"/>
<sequence length="107" mass="12049">MPTYTHDKIVEIIGAYHQVHAALNKLESALAKVDIEEYKKPGQDFIRDMAFCYRRMMETHIVYRSDVVEAESILGRDIGTDVIDLTAATMKAFNSLADEDGILRGAE</sequence>
<accession>A0A6H1ZPA2</accession>
<dbReference type="EMBL" id="MT145193">
    <property type="protein sequence ID" value="QJI05028.1"/>
    <property type="molecule type" value="Genomic_DNA"/>
</dbReference>
<dbReference type="AlphaFoldDB" id="A0A6H1ZPA2"/>
<evidence type="ECO:0000313" key="2">
    <source>
        <dbReference type="EMBL" id="QJA67970.1"/>
    </source>
</evidence>